<organism evidence="1 2">
    <name type="scientific">Motilibacter rhizosphaerae</name>
    <dbReference type="NCBI Taxonomy" id="598652"/>
    <lineage>
        <taxon>Bacteria</taxon>
        <taxon>Bacillati</taxon>
        <taxon>Actinomycetota</taxon>
        <taxon>Actinomycetes</taxon>
        <taxon>Motilibacterales</taxon>
        <taxon>Motilibacteraceae</taxon>
        <taxon>Motilibacter</taxon>
    </lineage>
</organism>
<gene>
    <name evidence="1" type="ORF">EV189_2746</name>
</gene>
<dbReference type="RefSeq" id="WP_130493455.1">
    <property type="nucleotide sequence ID" value="NZ_SGXD01000003.1"/>
</dbReference>
<dbReference type="OrthoDB" id="9899036at2"/>
<name>A0A4Q7NPV3_9ACTN</name>
<dbReference type="AlphaFoldDB" id="A0A4Q7NPV3"/>
<dbReference type="EMBL" id="SGXD01000003">
    <property type="protein sequence ID" value="RZS87321.1"/>
    <property type="molecule type" value="Genomic_DNA"/>
</dbReference>
<reference evidence="1 2" key="1">
    <citation type="submission" date="2019-02" db="EMBL/GenBank/DDBJ databases">
        <title>Genomic Encyclopedia of Type Strains, Phase IV (KMG-IV): sequencing the most valuable type-strain genomes for metagenomic binning, comparative biology and taxonomic classification.</title>
        <authorList>
            <person name="Goeker M."/>
        </authorList>
    </citation>
    <scope>NUCLEOTIDE SEQUENCE [LARGE SCALE GENOMIC DNA]</scope>
    <source>
        <strain evidence="1 2">DSM 45622</strain>
    </source>
</reference>
<dbReference type="Proteomes" id="UP000293638">
    <property type="component" value="Unassembled WGS sequence"/>
</dbReference>
<evidence type="ECO:0000313" key="1">
    <source>
        <dbReference type="EMBL" id="RZS87321.1"/>
    </source>
</evidence>
<proteinExistence type="predicted"/>
<comment type="caution">
    <text evidence="1">The sequence shown here is derived from an EMBL/GenBank/DDBJ whole genome shotgun (WGS) entry which is preliminary data.</text>
</comment>
<accession>A0A4Q7NPV3</accession>
<protein>
    <submittedName>
        <fullName evidence="1">Uncharacterized protein</fullName>
    </submittedName>
</protein>
<sequence length="292" mass="29885">MSEPRLAEAFHRLDDELPVDPGAAPAHLVRRAQRRHVVRRATAGSTAVVVAAALTGTAAAEDWGPFAQGHGRTVVAGNEPDVVVTPVPAPCTDPDTYSTSGSGPAEVDLPAAASAQAEQLLTPPLLGWPAQKGPGAGSARGFRGTADASAYVGAASTDFTSADDAKGQHFELGEVVAKLAPGKADTVYASALRLLTCTSKDHQASVLGAGPGWVAVKEFTVVADDGNGQWQWVVLARDGDVVAESDLNVWGKTEAQYDAHLSPTWLAALGEAMVARLAGQTAPVVGAPTTTG</sequence>
<keyword evidence="2" id="KW-1185">Reference proteome</keyword>
<evidence type="ECO:0000313" key="2">
    <source>
        <dbReference type="Proteomes" id="UP000293638"/>
    </source>
</evidence>